<dbReference type="SMART" id="SM00184">
    <property type="entry name" value="RING"/>
    <property type="match status" value="1"/>
</dbReference>
<evidence type="ECO:0000256" key="10">
    <source>
        <dbReference type="ARBA" id="ARBA00022853"/>
    </source>
</evidence>
<dbReference type="InterPro" id="IPR001841">
    <property type="entry name" value="Znf_RING"/>
</dbReference>
<protein>
    <recommendedName>
        <fullName evidence="14">E3 ubiquitin protein ligase</fullName>
        <ecNumber evidence="14">2.3.2.27</ecNumber>
    </recommendedName>
</protein>
<evidence type="ECO:0000256" key="1">
    <source>
        <dbReference type="ARBA" id="ARBA00000900"/>
    </source>
</evidence>
<dbReference type="SUPFAM" id="SSF57997">
    <property type="entry name" value="Tropomyosin"/>
    <property type="match status" value="1"/>
</dbReference>
<gene>
    <name evidence="18" type="primary">Contig10455.g11161</name>
    <name evidence="18" type="ORF">STYLEM_6489</name>
</gene>
<dbReference type="InParanoid" id="A0A078A6L7"/>
<evidence type="ECO:0000256" key="2">
    <source>
        <dbReference type="ARBA" id="ARBA00004123"/>
    </source>
</evidence>
<keyword evidence="5 14" id="KW-0808">Transferase</keyword>
<dbReference type="EMBL" id="CCKQ01006236">
    <property type="protein sequence ID" value="CDW77526.1"/>
    <property type="molecule type" value="Genomic_DNA"/>
</dbReference>
<feature type="coiled-coil region" evidence="15">
    <location>
        <begin position="409"/>
        <end position="436"/>
    </location>
</feature>
<keyword evidence="12 14" id="KW-0539">Nucleus</keyword>
<feature type="compositionally biased region" description="Basic residues" evidence="16">
    <location>
        <begin position="1"/>
        <end position="11"/>
    </location>
</feature>
<evidence type="ECO:0000259" key="17">
    <source>
        <dbReference type="PROSITE" id="PS50089"/>
    </source>
</evidence>
<comment type="catalytic activity">
    <reaction evidence="1 14">
        <text>S-ubiquitinyl-[E2 ubiquitin-conjugating enzyme]-L-cysteine + [acceptor protein]-L-lysine = [E2 ubiquitin-conjugating enzyme]-L-cysteine + N(6)-ubiquitinyl-[acceptor protein]-L-lysine.</text>
        <dbReference type="EC" id="2.3.2.27"/>
    </reaction>
</comment>
<evidence type="ECO:0000256" key="6">
    <source>
        <dbReference type="ARBA" id="ARBA00022723"/>
    </source>
</evidence>
<keyword evidence="8 14" id="KW-0833">Ubl conjugation pathway</keyword>
<evidence type="ECO:0000256" key="11">
    <source>
        <dbReference type="ARBA" id="ARBA00023054"/>
    </source>
</evidence>
<keyword evidence="19" id="KW-1185">Reference proteome</keyword>
<dbReference type="PROSITE" id="PS50089">
    <property type="entry name" value="ZF_RING_2"/>
    <property type="match status" value="1"/>
</dbReference>
<dbReference type="PROSITE" id="PS00518">
    <property type="entry name" value="ZF_RING_1"/>
    <property type="match status" value="1"/>
</dbReference>
<dbReference type="Proteomes" id="UP000039865">
    <property type="component" value="Unassembled WGS sequence"/>
</dbReference>
<comment type="similarity">
    <text evidence="4 14">Belongs to the BRE1 family.</text>
</comment>
<dbReference type="UniPathway" id="UPA00143"/>
<evidence type="ECO:0000256" key="14">
    <source>
        <dbReference type="RuleBase" id="RU365038"/>
    </source>
</evidence>
<sequence>MSDTLRKKKGGNGHQQNSPDEASLMQNDSVLQYQNKALASLNLNYKQEIAQLKKIIYQKERETDKWNKSFANFTLALQRADMELGNLLMQQFELREFEDPLKLQQYLVDKQSSLYKNLINLIYEENQFNVPPQADSQEEAQSSKHTADVQMRSADEELKDSEEEQKLRDASQQLSKAFVSTMQRYIQALKSNDLRLSTKGINISPINSYQFQGNLEFGVQQLQSLQNEDLLKEISLLKGVNDELKQKINFKTSNSIRLEKQMKDIETLNVTLTQKLSGIQRDLNVQKELNQKLNLRLARGSPYYQIIASFFPNDMHKFYDKNHTCICMLCSKELNMNAIANLNSTEQSSNPIIEGKSNIQKQLILEQKNENQPNILPNQEGGRSEEKQDASSNSNPEKDAKIQELQIQVQSMNILNQEYCKRIEQLKQQNELTEDKFQQSQIYKMLAAQTQNLAQEITKNHQMGLSLNQLKHQNKILKSQKEQAEQAQKFEVQKLTEEVAGLRERANNLDQKYYKTSQANISVSDEKIKLENELSQIKVQAALNTLHDDTINNLKRLLQEAVARADQSEKRLAELQKKNDDYKRAYSDTKSNYQKAQGDIEKLRNPAGQPPIVESEIKEKYESLKHKNRKLEDQMKISQKKITDLENDVKQKQATLDSLYQDIQSVYDQLEESQNTLTKITSELKISQEKVVTLSSSEMTNRNSLEMALNDKDKLERKCLQLEQQLNDFRDLSKVNEESLEKLNSLVKDLETHQQSLQEAYDDLKQESQEALRKEKDTYDRLNSLQNVVNNQSQKLVGEKSQIDNLEAEIEQIKKSKSTLNGSNAGSMSELEYFQLKSMKYDSRMKCPICGVKEKEVILPCMHMYCNDCIQKNLNSRQRQCPTDRIRFDRADVKFVIWGDGQ</sequence>
<dbReference type="Pfam" id="PF00097">
    <property type="entry name" value="zf-C3HC4"/>
    <property type="match status" value="1"/>
</dbReference>
<dbReference type="OrthoDB" id="10025918at2759"/>
<dbReference type="AlphaFoldDB" id="A0A078A6L7"/>
<evidence type="ECO:0000256" key="8">
    <source>
        <dbReference type="ARBA" id="ARBA00022786"/>
    </source>
</evidence>
<comment type="subcellular location">
    <subcellularLocation>
        <location evidence="2 14">Nucleus</location>
    </subcellularLocation>
</comment>
<feature type="coiled-coil region" evidence="15">
    <location>
        <begin position="551"/>
        <end position="823"/>
    </location>
</feature>
<feature type="region of interest" description="Disordered" evidence="16">
    <location>
        <begin position="132"/>
        <end position="166"/>
    </location>
</feature>
<feature type="region of interest" description="Disordered" evidence="16">
    <location>
        <begin position="1"/>
        <end position="21"/>
    </location>
</feature>
<evidence type="ECO:0000313" key="18">
    <source>
        <dbReference type="EMBL" id="CDW77526.1"/>
    </source>
</evidence>
<evidence type="ECO:0000256" key="16">
    <source>
        <dbReference type="SAM" id="MobiDB-lite"/>
    </source>
</evidence>
<dbReference type="InterPro" id="IPR013956">
    <property type="entry name" value="E3_ubiquit_lig_Bre1"/>
</dbReference>
<dbReference type="SUPFAM" id="SSF57850">
    <property type="entry name" value="RING/U-box"/>
    <property type="match status" value="1"/>
</dbReference>
<keyword evidence="10 14" id="KW-0156">Chromatin regulator</keyword>
<evidence type="ECO:0000256" key="9">
    <source>
        <dbReference type="ARBA" id="ARBA00022833"/>
    </source>
</evidence>
<dbReference type="EC" id="2.3.2.27" evidence="14"/>
<evidence type="ECO:0000256" key="5">
    <source>
        <dbReference type="ARBA" id="ARBA00022679"/>
    </source>
</evidence>
<dbReference type="OMA" id="EFTEMEN"/>
<evidence type="ECO:0000313" key="19">
    <source>
        <dbReference type="Proteomes" id="UP000039865"/>
    </source>
</evidence>
<feature type="coiled-coil region" evidence="15">
    <location>
        <begin position="227"/>
        <end position="261"/>
    </location>
</feature>
<evidence type="ECO:0000256" key="7">
    <source>
        <dbReference type="ARBA" id="ARBA00022771"/>
    </source>
</evidence>
<dbReference type="GO" id="GO:0016567">
    <property type="term" value="P:protein ubiquitination"/>
    <property type="evidence" value="ECO:0007669"/>
    <property type="project" value="UniProtKB-UniRule"/>
</dbReference>
<dbReference type="PANTHER" id="PTHR23163:SF0">
    <property type="entry name" value="E3 UBIQUITIN-PROTEIN LIGASE BRE1"/>
    <property type="match status" value="1"/>
</dbReference>
<reference evidence="18 19" key="1">
    <citation type="submission" date="2014-06" db="EMBL/GenBank/DDBJ databases">
        <authorList>
            <person name="Swart Estienne"/>
        </authorList>
    </citation>
    <scope>NUCLEOTIDE SEQUENCE [LARGE SCALE GENOMIC DNA]</scope>
    <source>
        <strain evidence="18 19">130c</strain>
    </source>
</reference>
<keyword evidence="9 14" id="KW-0862">Zinc</keyword>
<dbReference type="PANTHER" id="PTHR23163">
    <property type="entry name" value="RING FINGER PROTEIN-RELATED"/>
    <property type="match status" value="1"/>
</dbReference>
<dbReference type="GO" id="GO:0033503">
    <property type="term" value="C:HULC complex"/>
    <property type="evidence" value="ECO:0007669"/>
    <property type="project" value="TreeGrafter"/>
</dbReference>
<evidence type="ECO:0000256" key="12">
    <source>
        <dbReference type="ARBA" id="ARBA00023242"/>
    </source>
</evidence>
<dbReference type="Gene3D" id="1.10.287.1490">
    <property type="match status" value="1"/>
</dbReference>
<comment type="pathway">
    <text evidence="3 14">Protein modification; protein ubiquitination.</text>
</comment>
<dbReference type="GO" id="GO:0005634">
    <property type="term" value="C:nucleus"/>
    <property type="evidence" value="ECO:0007669"/>
    <property type="project" value="UniProtKB-SubCell"/>
</dbReference>
<name>A0A078A6L7_STYLE</name>
<keyword evidence="11 14" id="KW-0175">Coiled coil</keyword>
<feature type="region of interest" description="Disordered" evidence="16">
    <location>
        <begin position="367"/>
        <end position="400"/>
    </location>
</feature>
<feature type="domain" description="RING-type" evidence="17">
    <location>
        <begin position="847"/>
        <end position="885"/>
    </location>
</feature>
<keyword evidence="7 13" id="KW-0863">Zinc-finger</keyword>
<dbReference type="InterPro" id="IPR017907">
    <property type="entry name" value="Znf_RING_CS"/>
</dbReference>
<accession>A0A078A6L7</accession>
<dbReference type="GO" id="GO:0061630">
    <property type="term" value="F:ubiquitin protein ligase activity"/>
    <property type="evidence" value="ECO:0007669"/>
    <property type="project" value="UniProtKB-EC"/>
</dbReference>
<proteinExistence type="inferred from homology"/>
<evidence type="ECO:0000256" key="15">
    <source>
        <dbReference type="SAM" id="Coils"/>
    </source>
</evidence>
<dbReference type="GO" id="GO:0006325">
    <property type="term" value="P:chromatin organization"/>
    <property type="evidence" value="ECO:0007669"/>
    <property type="project" value="UniProtKB-KW"/>
</dbReference>
<organism evidence="18 19">
    <name type="scientific">Stylonychia lemnae</name>
    <name type="common">Ciliate</name>
    <dbReference type="NCBI Taxonomy" id="5949"/>
    <lineage>
        <taxon>Eukaryota</taxon>
        <taxon>Sar</taxon>
        <taxon>Alveolata</taxon>
        <taxon>Ciliophora</taxon>
        <taxon>Intramacronucleata</taxon>
        <taxon>Spirotrichea</taxon>
        <taxon>Stichotrichia</taxon>
        <taxon>Sporadotrichida</taxon>
        <taxon>Oxytrichidae</taxon>
        <taxon>Stylonychinae</taxon>
        <taxon>Stylonychia</taxon>
    </lineage>
</organism>
<evidence type="ECO:0000256" key="3">
    <source>
        <dbReference type="ARBA" id="ARBA00004906"/>
    </source>
</evidence>
<feature type="coiled-coil region" evidence="15">
    <location>
        <begin position="467"/>
        <end position="512"/>
    </location>
</feature>
<dbReference type="InterPro" id="IPR018957">
    <property type="entry name" value="Znf_C3HC4_RING-type"/>
</dbReference>
<dbReference type="GO" id="GO:0008270">
    <property type="term" value="F:zinc ion binding"/>
    <property type="evidence" value="ECO:0007669"/>
    <property type="project" value="UniProtKB-KW"/>
</dbReference>
<dbReference type="Gene3D" id="3.30.40.10">
    <property type="entry name" value="Zinc/RING finger domain, C3HC4 (zinc finger)"/>
    <property type="match status" value="1"/>
</dbReference>
<dbReference type="InterPro" id="IPR013083">
    <property type="entry name" value="Znf_RING/FYVE/PHD"/>
</dbReference>
<evidence type="ECO:0000256" key="4">
    <source>
        <dbReference type="ARBA" id="ARBA00005555"/>
    </source>
</evidence>
<keyword evidence="6 14" id="KW-0479">Metal-binding</keyword>
<evidence type="ECO:0000256" key="13">
    <source>
        <dbReference type="PROSITE-ProRule" id="PRU00175"/>
    </source>
</evidence>